<proteinExistence type="predicted"/>
<dbReference type="PANTHER" id="PTHR42731:SF1">
    <property type="entry name" value="RADICAL SAM DOMAIN PROTEIN"/>
    <property type="match status" value="1"/>
</dbReference>
<keyword evidence="3" id="KW-1185">Reference proteome</keyword>
<dbReference type="Pfam" id="PF04055">
    <property type="entry name" value="Radical_SAM"/>
    <property type="match status" value="1"/>
</dbReference>
<dbReference type="RefSeq" id="WP_008523285.1">
    <property type="nucleotide sequence ID" value="NZ_CM001376.1"/>
</dbReference>
<organism evidence="2 3">
    <name type="scientific">Jonquetella anthropi DSM 22815</name>
    <dbReference type="NCBI Taxonomy" id="885272"/>
    <lineage>
        <taxon>Bacteria</taxon>
        <taxon>Thermotogati</taxon>
        <taxon>Synergistota</taxon>
        <taxon>Synergistia</taxon>
        <taxon>Synergistales</taxon>
        <taxon>Dethiosulfovibrionaceae</taxon>
        <taxon>Jonquetella</taxon>
    </lineage>
</organism>
<accession>H0UML2</accession>
<dbReference type="SMART" id="SM00729">
    <property type="entry name" value="Elp3"/>
    <property type="match status" value="1"/>
</dbReference>
<dbReference type="InterPro" id="IPR007197">
    <property type="entry name" value="rSAM"/>
</dbReference>
<evidence type="ECO:0000313" key="2">
    <source>
        <dbReference type="EMBL" id="EHM13715.1"/>
    </source>
</evidence>
<dbReference type="InterPro" id="IPR023404">
    <property type="entry name" value="rSAM_horseshoe"/>
</dbReference>
<evidence type="ECO:0000259" key="1">
    <source>
        <dbReference type="PROSITE" id="PS51918"/>
    </source>
</evidence>
<dbReference type="InterPro" id="IPR058240">
    <property type="entry name" value="rSAM_sf"/>
</dbReference>
<gene>
    <name evidence="2" type="ORF">JonanDRAFT_1351</name>
</gene>
<dbReference type="GO" id="GO:0003824">
    <property type="term" value="F:catalytic activity"/>
    <property type="evidence" value="ECO:0007669"/>
    <property type="project" value="InterPro"/>
</dbReference>
<dbReference type="eggNOG" id="COG1032">
    <property type="taxonomic scope" value="Bacteria"/>
</dbReference>
<dbReference type="HOGENOM" id="CLU_011543_3_2_0"/>
<dbReference type="InterPro" id="IPR045784">
    <property type="entry name" value="Radical_SAM_N2"/>
</dbReference>
<dbReference type="NCBIfam" id="TIGR03960">
    <property type="entry name" value="rSAM_fuse_unch"/>
    <property type="match status" value="1"/>
</dbReference>
<dbReference type="OrthoDB" id="9806827at2"/>
<dbReference type="AlphaFoldDB" id="H0UML2"/>
<dbReference type="STRING" id="885272.JonanDRAFT_1351"/>
<dbReference type="InterPro" id="IPR006638">
    <property type="entry name" value="Elp3/MiaA/NifB-like_rSAM"/>
</dbReference>
<name>H0UML2_9BACT</name>
<dbReference type="InterPro" id="IPR023862">
    <property type="entry name" value="CHP03960_rSAM"/>
</dbReference>
<dbReference type="SFLD" id="SFLDS00029">
    <property type="entry name" value="Radical_SAM"/>
    <property type="match status" value="1"/>
</dbReference>
<dbReference type="SFLD" id="SFLDG01082">
    <property type="entry name" value="B12-binding_domain_containing"/>
    <property type="match status" value="1"/>
</dbReference>
<dbReference type="Pfam" id="PF19864">
    <property type="entry name" value="Radical_SAM_N2"/>
    <property type="match status" value="1"/>
</dbReference>
<dbReference type="SUPFAM" id="SSF102114">
    <property type="entry name" value="Radical SAM enzymes"/>
    <property type="match status" value="1"/>
</dbReference>
<dbReference type="Gene3D" id="3.80.30.20">
    <property type="entry name" value="tm_1862 like domain"/>
    <property type="match status" value="1"/>
</dbReference>
<protein>
    <submittedName>
        <fullName evidence="2">Radical SAM family uncharacterized protein</fullName>
    </submittedName>
</protein>
<dbReference type="Proteomes" id="UP000003806">
    <property type="component" value="Chromosome"/>
</dbReference>
<evidence type="ECO:0000313" key="3">
    <source>
        <dbReference type="Proteomes" id="UP000003806"/>
    </source>
</evidence>
<feature type="domain" description="Radical SAM core" evidence="1">
    <location>
        <begin position="251"/>
        <end position="485"/>
    </location>
</feature>
<dbReference type="PANTHER" id="PTHR42731">
    <property type="entry name" value="SLL1084 PROTEIN"/>
    <property type="match status" value="1"/>
</dbReference>
<dbReference type="EMBL" id="CM001376">
    <property type="protein sequence ID" value="EHM13715.1"/>
    <property type="molecule type" value="Genomic_DNA"/>
</dbReference>
<dbReference type="CDD" id="cd01335">
    <property type="entry name" value="Radical_SAM"/>
    <property type="match status" value="1"/>
</dbReference>
<dbReference type="PROSITE" id="PS51918">
    <property type="entry name" value="RADICAL_SAM"/>
    <property type="match status" value="1"/>
</dbReference>
<reference evidence="2 3" key="1">
    <citation type="submission" date="2011-11" db="EMBL/GenBank/DDBJ databases">
        <title>The Noncontiguous Finished genome of Jonquetella anthropi DSM 22815.</title>
        <authorList>
            <consortium name="US DOE Joint Genome Institute (JGI-PGF)"/>
            <person name="Lucas S."/>
            <person name="Copeland A."/>
            <person name="Lapidus A."/>
            <person name="Glavina del Rio T."/>
            <person name="Dalin E."/>
            <person name="Tice H."/>
            <person name="Bruce D."/>
            <person name="Goodwin L."/>
            <person name="Pitluck S."/>
            <person name="Peters L."/>
            <person name="Mikhailova N."/>
            <person name="Held B."/>
            <person name="Kyrpides N."/>
            <person name="Mavromatis K."/>
            <person name="Ivanova N."/>
            <person name="Markowitz V."/>
            <person name="Cheng J.-F."/>
            <person name="Hugenholtz P."/>
            <person name="Woyke T."/>
            <person name="Wu D."/>
            <person name="Gronow S."/>
            <person name="Wellnitz S."/>
            <person name="Brambilla E."/>
            <person name="Klenk H.-P."/>
            <person name="Eisen J.A."/>
        </authorList>
    </citation>
    <scope>NUCLEOTIDE SEQUENCE [LARGE SCALE GENOMIC DNA]</scope>
    <source>
        <strain evidence="2 3">DSM 22815</strain>
    </source>
</reference>
<dbReference type="GO" id="GO:0051536">
    <property type="term" value="F:iron-sulfur cluster binding"/>
    <property type="evidence" value="ECO:0007669"/>
    <property type="project" value="InterPro"/>
</dbReference>
<sequence>MAYRFAEFDDPQWPLIAGAKMPTRYAVCEWGARPPKLQAKLRICLCFPDVYEVGMSYLGFQLLYELIKNGTDYDCERAYCPWTDMEGLMRRAGRPLQSVESGRTLAEFDAIGFTFQHEMSFTSMLTMLDLGRVPLLSSDRDERSPIVIGGGPGAMTPEPMASFVDIFSLGDGEAQLPALLDCLARTKGRPRRQRLEAASSVPGCYVPSLVDCAYDGDGVHFSAASPLPVAKPVWHDMDAIAPQSMIVPASSIVHDRAVVELFRGCSRGCRFCQAGMTYRPVRERSLQTVEESVTRLLDRTGWEECSLVSLASCDYPQIDRLLADLAPEMARRGTKISLPSLRVDAFSVGLAEELATLKKGGLTLAPEAGTQRLRDVINKGVTEKDLYGAVEAAFSMGWQKVKFYFMMGLPTETEEDLAGILRLCENSAEIGRRHTKRASINASVAGFVPKGHTPFQWEPQNSWEELAAKGQWLKRNLRNRHVNLKYHESSQSFIEGVLARGDRRVGRAVFLAWKNGSRLDSWSDTFSLDAWMKGFSDAGIDPSWYAHRPRGKDEGLPWDHIDCGVSRSFLWRERQKAYAASVTPDCRTGGCSGCGWQGRGCHWSGGQK</sequence>